<dbReference type="Pfam" id="PF00359">
    <property type="entry name" value="PTS_EIIA_2"/>
    <property type="match status" value="1"/>
</dbReference>
<protein>
    <submittedName>
        <fullName evidence="3">PTS system, nitrogen regulatory IIA component</fullName>
    </submittedName>
</protein>
<evidence type="ECO:0000313" key="4">
    <source>
        <dbReference type="Proteomes" id="UP000033608"/>
    </source>
</evidence>
<reference evidence="2 4" key="1">
    <citation type="submission" date="2015-03" db="EMBL/GenBank/DDBJ databases">
        <authorList>
            <person name="Hassan Y.I."/>
            <person name="Lepp D."/>
            <person name="Zhou T."/>
        </authorList>
    </citation>
    <scope>NUCLEOTIDE SEQUENCE [LARGE SCALE GENOMIC DNA]</scope>
    <source>
        <strain evidence="2 4">DSM 17137</strain>
    </source>
</reference>
<accession>A0A0F5L1N0</accession>
<feature type="domain" description="PTS EIIA type-2" evidence="1">
    <location>
        <begin position="5"/>
        <end position="148"/>
    </location>
</feature>
<dbReference type="PANTHER" id="PTHR47738:SF1">
    <property type="entry name" value="NITROGEN REGULATORY PROTEIN"/>
    <property type="match status" value="1"/>
</dbReference>
<sequence length="150" mass="15772">MTAANCLLSSNVTVGLSARTKEELLQKLSTRAARATGIDENLVLAALNGREQLGSTGVGRGIAIPHAPVPGIAAPFAFLATLDQPVDYDAIDDEPVDIVFLVLSPMGDASSALKVLSFAARSLRSEETLHKVRAARDEAELFNAVQMLSA</sequence>
<dbReference type="PROSITE" id="PS00372">
    <property type="entry name" value="PTS_EIIA_TYPE_2_HIS"/>
    <property type="match status" value="1"/>
</dbReference>
<dbReference type="Gene3D" id="3.40.930.10">
    <property type="entry name" value="Mannitol-specific EII, Chain A"/>
    <property type="match status" value="1"/>
</dbReference>
<dbReference type="RefSeq" id="WP_046137027.1">
    <property type="nucleotide sequence ID" value="NZ_FQVC01000012.1"/>
</dbReference>
<evidence type="ECO:0000313" key="3">
    <source>
        <dbReference type="EMBL" id="SHF72943.1"/>
    </source>
</evidence>
<proteinExistence type="predicted"/>
<dbReference type="EMBL" id="FQVC01000012">
    <property type="protein sequence ID" value="SHF72943.1"/>
    <property type="molecule type" value="Genomic_DNA"/>
</dbReference>
<dbReference type="Proteomes" id="UP000033608">
    <property type="component" value="Unassembled WGS sequence"/>
</dbReference>
<dbReference type="Proteomes" id="UP000184533">
    <property type="component" value="Unassembled WGS sequence"/>
</dbReference>
<reference evidence="3 5" key="2">
    <citation type="submission" date="2016-11" db="EMBL/GenBank/DDBJ databases">
        <authorList>
            <person name="Jaros S."/>
            <person name="Januszkiewicz K."/>
            <person name="Wedrychowicz H."/>
        </authorList>
    </citation>
    <scope>NUCLEOTIDE SEQUENCE [LARGE SCALE GENOMIC DNA]</scope>
    <source>
        <strain evidence="3 5">DSM 17137</strain>
    </source>
</reference>
<dbReference type="SUPFAM" id="SSF55804">
    <property type="entry name" value="Phoshotransferase/anion transport protein"/>
    <property type="match status" value="1"/>
</dbReference>
<dbReference type="InterPro" id="IPR051541">
    <property type="entry name" value="PTS_SugarTrans_NitroReg"/>
</dbReference>
<dbReference type="PROSITE" id="PS51094">
    <property type="entry name" value="PTS_EIIA_TYPE_2"/>
    <property type="match status" value="1"/>
</dbReference>
<dbReference type="InterPro" id="IPR016152">
    <property type="entry name" value="PTrfase/Anion_transptr"/>
</dbReference>
<name>A0A0F5L1N0_9HYPH</name>
<dbReference type="CDD" id="cd00211">
    <property type="entry name" value="PTS_IIA_fru"/>
    <property type="match status" value="1"/>
</dbReference>
<dbReference type="AlphaFoldDB" id="A0A0F5L1N0"/>
<gene>
    <name evidence="3" type="ORF">SAMN02745223_03419</name>
    <name evidence="2" type="ORF">VW29_19835</name>
</gene>
<dbReference type="EMBL" id="LAJF01000152">
    <property type="protein sequence ID" value="KKB76331.1"/>
    <property type="molecule type" value="Genomic_DNA"/>
</dbReference>
<dbReference type="PATRIC" id="fig|1121477.3.peg.748"/>
<dbReference type="GO" id="GO:0030295">
    <property type="term" value="F:protein kinase activator activity"/>
    <property type="evidence" value="ECO:0007669"/>
    <property type="project" value="TreeGrafter"/>
</dbReference>
<evidence type="ECO:0000313" key="5">
    <source>
        <dbReference type="Proteomes" id="UP000184533"/>
    </source>
</evidence>
<organism evidence="2 4">
    <name type="scientific">Devosia limi DSM 17137</name>
    <dbReference type="NCBI Taxonomy" id="1121477"/>
    <lineage>
        <taxon>Bacteria</taxon>
        <taxon>Pseudomonadati</taxon>
        <taxon>Pseudomonadota</taxon>
        <taxon>Alphaproteobacteria</taxon>
        <taxon>Hyphomicrobiales</taxon>
        <taxon>Devosiaceae</taxon>
        <taxon>Devosia</taxon>
    </lineage>
</organism>
<dbReference type="InterPro" id="IPR002178">
    <property type="entry name" value="PTS_EIIA_type-2_dom"/>
</dbReference>
<dbReference type="PANTHER" id="PTHR47738">
    <property type="entry name" value="PTS SYSTEM FRUCTOSE-LIKE EIIA COMPONENT-RELATED"/>
    <property type="match status" value="1"/>
</dbReference>
<dbReference type="STRING" id="1121477.SAMN02745223_03419"/>
<evidence type="ECO:0000259" key="1">
    <source>
        <dbReference type="PROSITE" id="PS51094"/>
    </source>
</evidence>
<evidence type="ECO:0000313" key="2">
    <source>
        <dbReference type="EMBL" id="KKB76331.1"/>
    </source>
</evidence>
<keyword evidence="4" id="KW-1185">Reference proteome</keyword>